<dbReference type="GO" id="GO:0006627">
    <property type="term" value="P:protein processing involved in protein targeting to mitochondrion"/>
    <property type="evidence" value="ECO:0007669"/>
    <property type="project" value="TreeGrafter"/>
</dbReference>
<comment type="caution">
    <text evidence="7">The sequence shown here is derived from an EMBL/GenBank/DDBJ whole genome shotgun (WGS) entry which is preliminary data.</text>
</comment>
<organism evidence="7 8">
    <name type="scientific">Arachis hypogaea</name>
    <name type="common">Peanut</name>
    <dbReference type="NCBI Taxonomy" id="3818"/>
    <lineage>
        <taxon>Eukaryota</taxon>
        <taxon>Viridiplantae</taxon>
        <taxon>Streptophyta</taxon>
        <taxon>Embryophyta</taxon>
        <taxon>Tracheophyta</taxon>
        <taxon>Spermatophyta</taxon>
        <taxon>Magnoliopsida</taxon>
        <taxon>eudicotyledons</taxon>
        <taxon>Gunneridae</taxon>
        <taxon>Pentapetalae</taxon>
        <taxon>rosids</taxon>
        <taxon>fabids</taxon>
        <taxon>Fabales</taxon>
        <taxon>Fabaceae</taxon>
        <taxon>Papilionoideae</taxon>
        <taxon>50 kb inversion clade</taxon>
        <taxon>dalbergioids sensu lato</taxon>
        <taxon>Dalbergieae</taxon>
        <taxon>Pterocarpus clade</taxon>
        <taxon>Arachis</taxon>
    </lineage>
</organism>
<protein>
    <recommendedName>
        <fullName evidence="6">Peptidase S26 domain-containing protein</fullName>
    </recommendedName>
</protein>
<evidence type="ECO:0000256" key="3">
    <source>
        <dbReference type="ARBA" id="ARBA00022801"/>
    </source>
</evidence>
<evidence type="ECO:0000256" key="1">
    <source>
        <dbReference type="ARBA" id="ARBA00004273"/>
    </source>
</evidence>
<dbReference type="InterPro" id="IPR052064">
    <property type="entry name" value="Mito_IMP1_subunit"/>
</dbReference>
<evidence type="ECO:0000259" key="6">
    <source>
        <dbReference type="Pfam" id="PF10502"/>
    </source>
</evidence>
<dbReference type="InterPro" id="IPR019533">
    <property type="entry name" value="Peptidase_S26"/>
</dbReference>
<keyword evidence="4" id="KW-0496">Mitochondrion</keyword>
<dbReference type="GO" id="GO:0006465">
    <property type="term" value="P:signal peptide processing"/>
    <property type="evidence" value="ECO:0007669"/>
    <property type="project" value="InterPro"/>
</dbReference>
<evidence type="ECO:0000256" key="2">
    <source>
        <dbReference type="ARBA" id="ARBA00022792"/>
    </source>
</evidence>
<evidence type="ECO:0000313" key="7">
    <source>
        <dbReference type="EMBL" id="RYQ96243.1"/>
    </source>
</evidence>
<keyword evidence="2" id="KW-0999">Mitochondrion inner membrane</keyword>
<gene>
    <name evidence="7" type="ORF">Ahy_B08g091925</name>
</gene>
<evidence type="ECO:0000256" key="4">
    <source>
        <dbReference type="ARBA" id="ARBA00023128"/>
    </source>
</evidence>
<dbReference type="STRING" id="3818.A0A444Y2V3"/>
<dbReference type="Gene3D" id="2.10.109.10">
    <property type="entry name" value="Umud Fragment, subunit A"/>
    <property type="match status" value="1"/>
</dbReference>
<dbReference type="GO" id="GO:0004252">
    <property type="term" value="F:serine-type endopeptidase activity"/>
    <property type="evidence" value="ECO:0007669"/>
    <property type="project" value="InterPro"/>
</dbReference>
<dbReference type="EMBL" id="SDMP01000018">
    <property type="protein sequence ID" value="RYQ96243.1"/>
    <property type="molecule type" value="Genomic_DNA"/>
</dbReference>
<dbReference type="Pfam" id="PF10502">
    <property type="entry name" value="Peptidase_S26"/>
    <property type="match status" value="1"/>
</dbReference>
<dbReference type="AlphaFoldDB" id="A0A444Y2V3"/>
<comment type="subcellular location">
    <subcellularLocation>
        <location evidence="1">Mitochondrion inner membrane</location>
    </subcellularLocation>
</comment>
<dbReference type="CDD" id="cd06530">
    <property type="entry name" value="S26_SPase_I"/>
    <property type="match status" value="1"/>
</dbReference>
<evidence type="ECO:0000256" key="5">
    <source>
        <dbReference type="ARBA" id="ARBA00023136"/>
    </source>
</evidence>
<reference evidence="7 8" key="1">
    <citation type="submission" date="2019-01" db="EMBL/GenBank/DDBJ databases">
        <title>Sequencing of cultivated peanut Arachis hypogaea provides insights into genome evolution and oil improvement.</title>
        <authorList>
            <person name="Chen X."/>
        </authorList>
    </citation>
    <scope>NUCLEOTIDE SEQUENCE [LARGE SCALE GENOMIC DNA]</scope>
    <source>
        <strain evidence="8">cv. Fuhuasheng</strain>
        <tissue evidence="7">Leaves</tissue>
    </source>
</reference>
<accession>A0A444Y2V3</accession>
<dbReference type="Proteomes" id="UP000289738">
    <property type="component" value="Chromosome B08"/>
</dbReference>
<dbReference type="SUPFAM" id="SSF51306">
    <property type="entry name" value="LexA/Signal peptidase"/>
    <property type="match status" value="1"/>
</dbReference>
<keyword evidence="3" id="KW-0378">Hydrolase</keyword>
<sequence length="354" mass="39955">MNVVSEMCLTRRHDNSAKCPCFIGLCPMPKGHVWIQGDNIFASHDSRHFGPVPYGLIQGKVFFRKNFMLVNHLESAKLFYETHLIHLAYSTSFGHLIALEYRVNKDVLKKFLLDYNVSLPIAISGQMFISFRNISLSSHVLSGGFSQRTKLFFPPLSEYEKVDFANSIHILQGRMNLVICEWPLVGKPSVRLSATSLHFSSLSRPIVRGKGNRADKSNMLIDDAFHLLIAKNLWSFIRLALKLVDGYLSFLACVQVLETAWPPPMKSIYTHGSTRGTCDRGRDWPIILASPCEFNHSTFCTSGGDDCNICKEDNIISQLCNRLESIKIDMFPIATESDLFLSQQTSQRLKGNSN</sequence>
<proteinExistence type="predicted"/>
<dbReference type="PANTHER" id="PTHR12383:SF16">
    <property type="entry name" value="MITOCHONDRIAL INNER MEMBRANE PROTEASE SUBUNIT 1"/>
    <property type="match status" value="1"/>
</dbReference>
<feature type="domain" description="Peptidase S26" evidence="6">
    <location>
        <begin position="28"/>
        <end position="64"/>
    </location>
</feature>
<name>A0A444Y2V3_ARAHY</name>
<dbReference type="GO" id="GO:0042720">
    <property type="term" value="C:mitochondrial inner membrane peptidase complex"/>
    <property type="evidence" value="ECO:0007669"/>
    <property type="project" value="TreeGrafter"/>
</dbReference>
<keyword evidence="5" id="KW-0472">Membrane</keyword>
<keyword evidence="8" id="KW-1185">Reference proteome</keyword>
<evidence type="ECO:0000313" key="8">
    <source>
        <dbReference type="Proteomes" id="UP000289738"/>
    </source>
</evidence>
<dbReference type="PANTHER" id="PTHR12383">
    <property type="entry name" value="PROTEASE FAMILY S26 MITOCHONDRIAL INNER MEMBRANE PROTEASE-RELATED"/>
    <property type="match status" value="1"/>
</dbReference>
<dbReference type="InterPro" id="IPR036286">
    <property type="entry name" value="LexA/Signal_pep-like_sf"/>
</dbReference>